<evidence type="ECO:0000259" key="2">
    <source>
        <dbReference type="Pfam" id="PF08327"/>
    </source>
</evidence>
<feature type="domain" description="Activator of Hsp90 ATPase homologue 1/2-like C-terminal" evidence="2">
    <location>
        <begin position="192"/>
        <end position="319"/>
    </location>
</feature>
<dbReference type="Proteomes" id="UP001139502">
    <property type="component" value="Unassembled WGS sequence"/>
</dbReference>
<sequence>MPITTVDQDLDALTMRVVADFPVPVRRLWDAYADPRQIERFWGPPEWPATFTRHDMFPGGRSDYYMTSPEGEPSGGYWEFLDVDAPRSFEVRDGFAGPDGEPNPEMPSMRMTFEFEETGDGSRLTTTTYFDSLDQLEQLLAMGMREGMTAAMGQIDDVLQDGTPLDPARGTVSQEIDDRRVRISRVLRGETEQVWRAHHESDLMKRWMLGPDGWRMPVCEIGDEVGQSYRYEWEAEDGSERFGFTGEVLHLESPRREVVTERMIDAGPTETVNEMTLTPLENGTLLSLVITYPDRATREEILGTGMVDGMEDSYARLEREVLQGA</sequence>
<dbReference type="EMBL" id="JANAFB010000003">
    <property type="protein sequence ID" value="MCP3424852.1"/>
    <property type="molecule type" value="Genomic_DNA"/>
</dbReference>
<dbReference type="AlphaFoldDB" id="A0A9X2KGH1"/>
<comment type="similarity">
    <text evidence="1">Belongs to the AHA1 family.</text>
</comment>
<proteinExistence type="inferred from homology"/>
<dbReference type="InterPro" id="IPR013538">
    <property type="entry name" value="ASHA1/2-like_C"/>
</dbReference>
<dbReference type="RefSeq" id="WP_254164781.1">
    <property type="nucleotide sequence ID" value="NZ_JANAFB010000003.1"/>
</dbReference>
<dbReference type="CDD" id="cd07814">
    <property type="entry name" value="SRPBCC_CalC_Aha1-like"/>
    <property type="match status" value="1"/>
</dbReference>
<comment type="caution">
    <text evidence="3">The sequence shown here is derived from an EMBL/GenBank/DDBJ whole genome shotgun (WGS) entry which is preliminary data.</text>
</comment>
<keyword evidence="4" id="KW-1185">Reference proteome</keyword>
<evidence type="ECO:0000256" key="1">
    <source>
        <dbReference type="ARBA" id="ARBA00006817"/>
    </source>
</evidence>
<name>A0A9X2KGH1_9MICC</name>
<dbReference type="Pfam" id="PF08327">
    <property type="entry name" value="AHSA1"/>
    <property type="match status" value="2"/>
</dbReference>
<accession>A0A9X2KGH1</accession>
<evidence type="ECO:0000313" key="3">
    <source>
        <dbReference type="EMBL" id="MCP3424852.1"/>
    </source>
</evidence>
<feature type="domain" description="Activator of Hsp90 ATPase homologue 1/2-like C-terminal" evidence="2">
    <location>
        <begin position="23"/>
        <end position="159"/>
    </location>
</feature>
<evidence type="ECO:0000313" key="4">
    <source>
        <dbReference type="Proteomes" id="UP001139502"/>
    </source>
</evidence>
<gene>
    <name evidence="3" type="ORF">NBM05_02095</name>
</gene>
<protein>
    <submittedName>
        <fullName evidence="3">SRPBCC family protein</fullName>
    </submittedName>
</protein>
<dbReference type="SUPFAM" id="SSF55961">
    <property type="entry name" value="Bet v1-like"/>
    <property type="match status" value="2"/>
</dbReference>
<organism evidence="3 4">
    <name type="scientific">Rothia santali</name>
    <dbReference type="NCBI Taxonomy" id="2949643"/>
    <lineage>
        <taxon>Bacteria</taxon>
        <taxon>Bacillati</taxon>
        <taxon>Actinomycetota</taxon>
        <taxon>Actinomycetes</taxon>
        <taxon>Micrococcales</taxon>
        <taxon>Micrococcaceae</taxon>
        <taxon>Rothia</taxon>
    </lineage>
</organism>
<reference evidence="3" key="1">
    <citation type="submission" date="2022-06" db="EMBL/GenBank/DDBJ databases">
        <title>Rothia sp. isolated from sandalwood seedling.</title>
        <authorList>
            <person name="Tuikhar N."/>
            <person name="Kirdat K."/>
            <person name="Thorat V."/>
            <person name="Swetha P."/>
            <person name="Padma S."/>
            <person name="Sundararaj R."/>
            <person name="Yadav A."/>
        </authorList>
    </citation>
    <scope>NUCLEOTIDE SEQUENCE</scope>
    <source>
        <strain evidence="3">AR01</strain>
    </source>
</reference>
<dbReference type="InterPro" id="IPR023393">
    <property type="entry name" value="START-like_dom_sf"/>
</dbReference>
<dbReference type="Gene3D" id="3.30.530.20">
    <property type="match status" value="2"/>
</dbReference>